<name>A0A5R8ZZK6_9MICC</name>
<feature type="transmembrane region" description="Helical" evidence="7">
    <location>
        <begin position="31"/>
        <end position="48"/>
    </location>
</feature>
<keyword evidence="10" id="KW-1185">Reference proteome</keyword>
<feature type="transmembrane region" description="Helical" evidence="7">
    <location>
        <begin position="60"/>
        <end position="79"/>
    </location>
</feature>
<comment type="similarity">
    <text evidence="2">Belongs to the UPF0126 family.</text>
</comment>
<feature type="transmembrane region" description="Helical" evidence="7">
    <location>
        <begin position="6"/>
        <end position="24"/>
    </location>
</feature>
<evidence type="ECO:0000259" key="8">
    <source>
        <dbReference type="Pfam" id="PF03458"/>
    </source>
</evidence>
<dbReference type="PANTHER" id="PTHR30506:SF3">
    <property type="entry name" value="UPF0126 INNER MEMBRANE PROTEIN YADS-RELATED"/>
    <property type="match status" value="1"/>
</dbReference>
<dbReference type="Proteomes" id="UP000306544">
    <property type="component" value="Unassembled WGS sequence"/>
</dbReference>
<accession>A0A5R8ZZK6</accession>
<evidence type="ECO:0000256" key="6">
    <source>
        <dbReference type="ARBA" id="ARBA00023136"/>
    </source>
</evidence>
<evidence type="ECO:0000256" key="4">
    <source>
        <dbReference type="ARBA" id="ARBA00022692"/>
    </source>
</evidence>
<dbReference type="AlphaFoldDB" id="A0A5R8ZZK6"/>
<feature type="transmembrane region" description="Helical" evidence="7">
    <location>
        <begin position="146"/>
        <end position="166"/>
    </location>
</feature>
<reference evidence="9 10" key="1">
    <citation type="submission" date="2019-05" db="EMBL/GenBank/DDBJ databases">
        <title>Nesterenkonia sp. GY239, isolated from the Southern Atlantic Ocean.</title>
        <authorList>
            <person name="Zhang G."/>
        </authorList>
    </citation>
    <scope>NUCLEOTIDE SEQUENCE [LARGE SCALE GENOMIC DNA]</scope>
    <source>
        <strain evidence="9 10">GY239</strain>
    </source>
</reference>
<feature type="transmembrane region" description="Helical" evidence="7">
    <location>
        <begin position="91"/>
        <end position="109"/>
    </location>
</feature>
<feature type="domain" description="Glycine transporter" evidence="8">
    <location>
        <begin position="7"/>
        <end position="78"/>
    </location>
</feature>
<keyword evidence="5 7" id="KW-1133">Transmembrane helix</keyword>
<keyword evidence="3" id="KW-1003">Cell membrane</keyword>
<dbReference type="PANTHER" id="PTHR30506">
    <property type="entry name" value="INNER MEMBRANE PROTEIN"/>
    <property type="match status" value="1"/>
</dbReference>
<dbReference type="Pfam" id="PF03458">
    <property type="entry name" value="Gly_transporter"/>
    <property type="match status" value="2"/>
</dbReference>
<protein>
    <submittedName>
        <fullName evidence="9">Trimeric intracellular cation channel family protein</fullName>
    </submittedName>
</protein>
<dbReference type="RefSeq" id="WP_138171146.1">
    <property type="nucleotide sequence ID" value="NZ_VAWA01000024.1"/>
</dbReference>
<evidence type="ECO:0000256" key="1">
    <source>
        <dbReference type="ARBA" id="ARBA00004651"/>
    </source>
</evidence>
<proteinExistence type="inferred from homology"/>
<gene>
    <name evidence="9" type="ORF">FEF27_12085</name>
</gene>
<evidence type="ECO:0000256" key="3">
    <source>
        <dbReference type="ARBA" id="ARBA00022475"/>
    </source>
</evidence>
<comment type="subcellular location">
    <subcellularLocation>
        <location evidence="1">Cell membrane</location>
        <topology evidence="1">Multi-pass membrane protein</topology>
    </subcellularLocation>
</comment>
<dbReference type="EMBL" id="VAWA01000024">
    <property type="protein sequence ID" value="TLP71868.1"/>
    <property type="molecule type" value="Genomic_DNA"/>
</dbReference>
<evidence type="ECO:0000313" key="9">
    <source>
        <dbReference type="EMBL" id="TLP71868.1"/>
    </source>
</evidence>
<dbReference type="GO" id="GO:0005886">
    <property type="term" value="C:plasma membrane"/>
    <property type="evidence" value="ECO:0007669"/>
    <property type="project" value="UniProtKB-SubCell"/>
</dbReference>
<sequence length="208" mass="21739">MDALLLFLELMGIFAFAVSGSLLAARKKFDLVGSLLLASLAGLGGGVTRDVMIAQGLPVALANPLLLLPVLMAVTLVAARLLHENRLRRTMLVFDAMGLSLFCLTGTVVAFEAGLNPVACALLGLTTAVGGGTLRDVVANEVPQIMVPVGIYAMPAMLGAGLAVLFLELGVFNVWIGVGISSLVFAVRMLSLRFGWRVPLAGKQLPPE</sequence>
<keyword evidence="4 7" id="KW-0812">Transmembrane</keyword>
<organism evidence="9 10">
    <name type="scientific">Nesterenkonia sphaerica</name>
    <dbReference type="NCBI Taxonomy" id="1804988"/>
    <lineage>
        <taxon>Bacteria</taxon>
        <taxon>Bacillati</taxon>
        <taxon>Actinomycetota</taxon>
        <taxon>Actinomycetes</taxon>
        <taxon>Micrococcales</taxon>
        <taxon>Micrococcaceae</taxon>
        <taxon>Nesterenkonia</taxon>
    </lineage>
</organism>
<feature type="transmembrane region" description="Helical" evidence="7">
    <location>
        <begin position="172"/>
        <end position="190"/>
    </location>
</feature>
<evidence type="ECO:0000256" key="7">
    <source>
        <dbReference type="SAM" id="Phobius"/>
    </source>
</evidence>
<keyword evidence="6 7" id="KW-0472">Membrane</keyword>
<evidence type="ECO:0000256" key="5">
    <source>
        <dbReference type="ARBA" id="ARBA00022989"/>
    </source>
</evidence>
<dbReference type="OrthoDB" id="9791874at2"/>
<feature type="domain" description="Glycine transporter" evidence="8">
    <location>
        <begin position="93"/>
        <end position="166"/>
    </location>
</feature>
<evidence type="ECO:0000256" key="2">
    <source>
        <dbReference type="ARBA" id="ARBA00008193"/>
    </source>
</evidence>
<comment type="caution">
    <text evidence="9">The sequence shown here is derived from an EMBL/GenBank/DDBJ whole genome shotgun (WGS) entry which is preliminary data.</text>
</comment>
<evidence type="ECO:0000313" key="10">
    <source>
        <dbReference type="Proteomes" id="UP000306544"/>
    </source>
</evidence>
<dbReference type="InterPro" id="IPR005115">
    <property type="entry name" value="Gly_transporter"/>
</dbReference>